<protein>
    <submittedName>
        <fullName evidence="1">Uncharacterized protein</fullName>
    </submittedName>
</protein>
<keyword evidence="2" id="KW-1185">Reference proteome</keyword>
<dbReference type="Proteomes" id="UP000078492">
    <property type="component" value="Unassembled WGS sequence"/>
</dbReference>
<dbReference type="AlphaFoldDB" id="A0A195DHR2"/>
<dbReference type="EMBL" id="KQ980824">
    <property type="protein sequence ID" value="KYN12443.1"/>
    <property type="molecule type" value="Genomic_DNA"/>
</dbReference>
<gene>
    <name evidence="1" type="ORF">ALC57_15169</name>
</gene>
<accession>A0A195DHR2</accession>
<evidence type="ECO:0000313" key="2">
    <source>
        <dbReference type="Proteomes" id="UP000078492"/>
    </source>
</evidence>
<name>A0A195DHR2_9HYME</name>
<evidence type="ECO:0000313" key="1">
    <source>
        <dbReference type="EMBL" id="KYN12443.1"/>
    </source>
</evidence>
<proteinExistence type="predicted"/>
<reference evidence="1 2" key="1">
    <citation type="submission" date="2015-09" db="EMBL/GenBank/DDBJ databases">
        <title>Trachymyrmex cornetzi WGS genome.</title>
        <authorList>
            <person name="Nygaard S."/>
            <person name="Hu H."/>
            <person name="Boomsma J."/>
            <person name="Zhang G."/>
        </authorList>
    </citation>
    <scope>NUCLEOTIDE SEQUENCE [LARGE SCALE GENOMIC DNA]</scope>
    <source>
        <strain evidence="1">Tcor2-1</strain>
        <tissue evidence="1">Whole body</tissue>
    </source>
</reference>
<sequence>MRYPECVYFAAPVSRTGGLADASCVPHDSNEIILSLFLRRNTFRRDLVGFRRRRENTVVHGWVASRRPAGSPQPGSSAPVEVGPPTGVSQMHVVQYSNALCLPNNISKAAQWYLQPCPIDTMIEHVTQGLMQLILMNLIK</sequence>
<organism evidence="1 2">
    <name type="scientific">Trachymyrmex cornetzi</name>
    <dbReference type="NCBI Taxonomy" id="471704"/>
    <lineage>
        <taxon>Eukaryota</taxon>
        <taxon>Metazoa</taxon>
        <taxon>Ecdysozoa</taxon>
        <taxon>Arthropoda</taxon>
        <taxon>Hexapoda</taxon>
        <taxon>Insecta</taxon>
        <taxon>Pterygota</taxon>
        <taxon>Neoptera</taxon>
        <taxon>Endopterygota</taxon>
        <taxon>Hymenoptera</taxon>
        <taxon>Apocrita</taxon>
        <taxon>Aculeata</taxon>
        <taxon>Formicoidea</taxon>
        <taxon>Formicidae</taxon>
        <taxon>Myrmicinae</taxon>
        <taxon>Trachymyrmex</taxon>
    </lineage>
</organism>